<dbReference type="SUPFAM" id="SSF53822">
    <property type="entry name" value="Periplasmic binding protein-like I"/>
    <property type="match status" value="1"/>
</dbReference>
<organism evidence="5 6">
    <name type="scientific">Nitritalea halalkaliphila LW7</name>
    <dbReference type="NCBI Taxonomy" id="1189621"/>
    <lineage>
        <taxon>Bacteria</taxon>
        <taxon>Pseudomonadati</taxon>
        <taxon>Bacteroidota</taxon>
        <taxon>Cytophagia</taxon>
        <taxon>Cytophagales</taxon>
        <taxon>Cyclobacteriaceae</taxon>
        <taxon>Nitritalea</taxon>
    </lineage>
</organism>
<dbReference type="SMART" id="SM00354">
    <property type="entry name" value="HTH_LACI"/>
    <property type="match status" value="1"/>
</dbReference>
<evidence type="ECO:0000313" key="6">
    <source>
        <dbReference type="Proteomes" id="UP000005551"/>
    </source>
</evidence>
<evidence type="ECO:0000256" key="1">
    <source>
        <dbReference type="ARBA" id="ARBA00023015"/>
    </source>
</evidence>
<dbReference type="Gene3D" id="1.10.260.40">
    <property type="entry name" value="lambda repressor-like DNA-binding domains"/>
    <property type="match status" value="1"/>
</dbReference>
<dbReference type="Proteomes" id="UP000005551">
    <property type="component" value="Unassembled WGS sequence"/>
</dbReference>
<dbReference type="EMBL" id="AJYA01000020">
    <property type="protein sequence ID" value="EIM76477.1"/>
    <property type="molecule type" value="Genomic_DNA"/>
</dbReference>
<dbReference type="PROSITE" id="PS50932">
    <property type="entry name" value="HTH_LACI_2"/>
    <property type="match status" value="1"/>
</dbReference>
<dbReference type="Pfam" id="PF00532">
    <property type="entry name" value="Peripla_BP_1"/>
    <property type="match status" value="1"/>
</dbReference>
<dbReference type="GO" id="GO:0003700">
    <property type="term" value="F:DNA-binding transcription factor activity"/>
    <property type="evidence" value="ECO:0007669"/>
    <property type="project" value="TreeGrafter"/>
</dbReference>
<sequence>MHGEFFLILRKSSNYFAPYRFPHLTRTTMIDKSKVTLKDIAKELGISVSTASRALKAHPDIAKETVRAVKELAEKYQYVPNSLAISFRKKKTFNIGLVVPEIVHHFFSNIISGAIATANQSGYNVMVSQSNDVLQDEKAAVNAMLHSGVDGLLISISNETVLGEHIQELMHAGKPVVQMDKVTDHLKTPQVIVDDFDGAYQAVQHLIQNGYRKIAHFRGRPIVKNANQRYFGYLQALKDAGITPEKDWVKHCVQINEAEGYRFAKELLEGPNPPDAFFCITDLVALGVLRYLKEQKIEVPGEVGLMGFSNWKLAEISSPALSTVDQHGYEIGVRATQMLLDSLAGASISSDAITEIKTNLVIRESSGRKKVQQQTQEALVGNN</sequence>
<dbReference type="InterPro" id="IPR000843">
    <property type="entry name" value="HTH_LacI"/>
</dbReference>
<gene>
    <name evidence="5" type="ORF">A3SI_09767</name>
</gene>
<accession>I5C3S5</accession>
<dbReference type="STRING" id="1189621.A3SI_09767"/>
<dbReference type="InterPro" id="IPR028082">
    <property type="entry name" value="Peripla_BP_I"/>
</dbReference>
<reference evidence="5 6" key="1">
    <citation type="submission" date="2012-05" db="EMBL/GenBank/DDBJ databases">
        <title>Genome sequence of Nitritalea halalkaliphila LW7.</title>
        <authorList>
            <person name="Jangir P.K."/>
            <person name="Singh A."/>
            <person name="Shivaji S."/>
            <person name="Sharma R."/>
        </authorList>
    </citation>
    <scope>NUCLEOTIDE SEQUENCE [LARGE SCALE GENOMIC DNA]</scope>
    <source>
        <strain evidence="5 6">LW7</strain>
    </source>
</reference>
<dbReference type="SUPFAM" id="SSF47413">
    <property type="entry name" value="lambda repressor-like DNA-binding domains"/>
    <property type="match status" value="1"/>
</dbReference>
<dbReference type="CDD" id="cd01392">
    <property type="entry name" value="HTH_LacI"/>
    <property type="match status" value="1"/>
</dbReference>
<name>I5C3S5_9BACT</name>
<dbReference type="AlphaFoldDB" id="I5C3S5"/>
<evidence type="ECO:0000256" key="3">
    <source>
        <dbReference type="ARBA" id="ARBA00023163"/>
    </source>
</evidence>
<dbReference type="Pfam" id="PF00356">
    <property type="entry name" value="LacI"/>
    <property type="match status" value="1"/>
</dbReference>
<evidence type="ECO:0000259" key="4">
    <source>
        <dbReference type="PROSITE" id="PS50932"/>
    </source>
</evidence>
<evidence type="ECO:0000256" key="2">
    <source>
        <dbReference type="ARBA" id="ARBA00023125"/>
    </source>
</evidence>
<evidence type="ECO:0000313" key="5">
    <source>
        <dbReference type="EMBL" id="EIM76477.1"/>
    </source>
</evidence>
<proteinExistence type="predicted"/>
<keyword evidence="3" id="KW-0804">Transcription</keyword>
<dbReference type="CDD" id="cd06267">
    <property type="entry name" value="PBP1_LacI_sugar_binding-like"/>
    <property type="match status" value="1"/>
</dbReference>
<dbReference type="InterPro" id="IPR010982">
    <property type="entry name" value="Lambda_DNA-bd_dom_sf"/>
</dbReference>
<dbReference type="PANTHER" id="PTHR30146:SF109">
    <property type="entry name" value="HTH-TYPE TRANSCRIPTIONAL REGULATOR GALS"/>
    <property type="match status" value="1"/>
</dbReference>
<dbReference type="Gene3D" id="3.40.50.2300">
    <property type="match status" value="2"/>
</dbReference>
<keyword evidence="6" id="KW-1185">Reference proteome</keyword>
<keyword evidence="1" id="KW-0805">Transcription regulation</keyword>
<feature type="domain" description="HTH lacI-type" evidence="4">
    <location>
        <begin position="35"/>
        <end position="89"/>
    </location>
</feature>
<protein>
    <submittedName>
        <fullName evidence="5">Transcriptional regulator</fullName>
    </submittedName>
</protein>
<dbReference type="GO" id="GO:0000976">
    <property type="term" value="F:transcription cis-regulatory region binding"/>
    <property type="evidence" value="ECO:0007669"/>
    <property type="project" value="TreeGrafter"/>
</dbReference>
<dbReference type="PATRIC" id="fig|1189621.3.peg.2032"/>
<comment type="caution">
    <text evidence="5">The sequence shown here is derived from an EMBL/GenBank/DDBJ whole genome shotgun (WGS) entry which is preliminary data.</text>
</comment>
<dbReference type="PANTHER" id="PTHR30146">
    <property type="entry name" value="LACI-RELATED TRANSCRIPTIONAL REPRESSOR"/>
    <property type="match status" value="1"/>
</dbReference>
<keyword evidence="2" id="KW-0238">DNA-binding</keyword>
<dbReference type="InterPro" id="IPR001761">
    <property type="entry name" value="Peripla_BP/Lac1_sug-bd_dom"/>
</dbReference>